<dbReference type="InterPro" id="IPR035979">
    <property type="entry name" value="RBD_domain_sf"/>
</dbReference>
<evidence type="ECO:0000313" key="6">
    <source>
        <dbReference type="EMBL" id="CAA2955612.1"/>
    </source>
</evidence>
<keyword evidence="7" id="KW-1185">Reference proteome</keyword>
<dbReference type="Gramene" id="OE9A079729T1">
    <property type="protein sequence ID" value="OE9A079729C1"/>
    <property type="gene ID" value="OE9A079729"/>
</dbReference>
<accession>A0A8S0PTJ2</accession>
<dbReference type="Gene3D" id="3.30.70.330">
    <property type="match status" value="1"/>
</dbReference>
<dbReference type="CDD" id="cd00590">
    <property type="entry name" value="RRM_SF"/>
    <property type="match status" value="1"/>
</dbReference>
<evidence type="ECO:0000259" key="5">
    <source>
        <dbReference type="PROSITE" id="PS50177"/>
    </source>
</evidence>
<feature type="compositionally biased region" description="Polar residues" evidence="3">
    <location>
        <begin position="191"/>
        <end position="215"/>
    </location>
</feature>
<evidence type="ECO:0000256" key="1">
    <source>
        <dbReference type="ARBA" id="ARBA00022884"/>
    </source>
</evidence>
<evidence type="ECO:0000256" key="2">
    <source>
        <dbReference type="PROSITE-ProRule" id="PRU00176"/>
    </source>
</evidence>
<evidence type="ECO:0000313" key="7">
    <source>
        <dbReference type="Proteomes" id="UP000594638"/>
    </source>
</evidence>
<dbReference type="SMART" id="SM00360">
    <property type="entry name" value="RRM"/>
    <property type="match status" value="1"/>
</dbReference>
<feature type="domain" description="RRM" evidence="4">
    <location>
        <begin position="258"/>
        <end position="336"/>
    </location>
</feature>
<feature type="compositionally biased region" description="Polar residues" evidence="3">
    <location>
        <begin position="225"/>
        <end position="235"/>
    </location>
</feature>
<name>A0A8S0PTJ2_OLEEU</name>
<feature type="domain" description="NTF2" evidence="5">
    <location>
        <begin position="13"/>
        <end position="128"/>
    </location>
</feature>
<evidence type="ECO:0000256" key="3">
    <source>
        <dbReference type="SAM" id="MobiDB-lite"/>
    </source>
</evidence>
<dbReference type="InterPro" id="IPR039539">
    <property type="entry name" value="Ras_GTPase_bind_prot"/>
</dbReference>
<sequence>MAIQTPELSAMAVANAFVTRYYAILHHCPENVHKFYQEESVLGWPGPDDAISLTTTLQGINEKIMSLDFKDWPMEIKSIDAQESLEGGVIVVVTGLIEKDNLRKNFSQTFFLAEQEKGYYVLNDICKFLEVCESISNIAIHDDDGNNQVAPFTNDPGESVHAVGEPVSNVKEDAPKISYASMVAKEGHVTASVSPNDDQPSAGSPAPKSSTSFADNASKIRSHRSVASNTSSHPNNIAPKISILRNDSPNISTYTESRSIYIGGLPYSITKSEVLNIIKQFGQVRRSSDSIQIRKHKDGFCCGFVEFESSESARLAIEARYVTFGEKEAYIAYKRSSYPGRNSLENFPGKDGFQKRNFRGSENGDKGQFTAPRHSRRADHLSNKERVHWQRKAA</sequence>
<dbReference type="Gene3D" id="3.10.450.50">
    <property type="match status" value="1"/>
</dbReference>
<dbReference type="PROSITE" id="PS50102">
    <property type="entry name" value="RRM"/>
    <property type="match status" value="1"/>
</dbReference>
<dbReference type="FunFam" id="3.10.450.50:FF:000003">
    <property type="entry name" value="Nuclear transport factor 2 family protein"/>
    <property type="match status" value="1"/>
</dbReference>
<feature type="compositionally biased region" description="Basic and acidic residues" evidence="3">
    <location>
        <begin position="378"/>
        <end position="388"/>
    </location>
</feature>
<dbReference type="InterPro" id="IPR018222">
    <property type="entry name" value="Nuclear_transport_factor_2_euk"/>
</dbReference>
<keyword evidence="1 2" id="KW-0694">RNA-binding</keyword>
<dbReference type="InterPro" id="IPR000504">
    <property type="entry name" value="RRM_dom"/>
</dbReference>
<dbReference type="EMBL" id="CACTIH010000156">
    <property type="protein sequence ID" value="CAA2955612.1"/>
    <property type="molecule type" value="Genomic_DNA"/>
</dbReference>
<dbReference type="GO" id="GO:1990904">
    <property type="term" value="C:ribonucleoprotein complex"/>
    <property type="evidence" value="ECO:0007669"/>
    <property type="project" value="TreeGrafter"/>
</dbReference>
<dbReference type="InterPro" id="IPR012677">
    <property type="entry name" value="Nucleotide-bd_a/b_plait_sf"/>
</dbReference>
<evidence type="ECO:0000259" key="4">
    <source>
        <dbReference type="PROSITE" id="PS50102"/>
    </source>
</evidence>
<dbReference type="InterPro" id="IPR002075">
    <property type="entry name" value="NTF2_dom"/>
</dbReference>
<dbReference type="GO" id="GO:0005829">
    <property type="term" value="C:cytosol"/>
    <property type="evidence" value="ECO:0007669"/>
    <property type="project" value="TreeGrafter"/>
</dbReference>
<protein>
    <submittedName>
        <fullName evidence="6">Ras GTPase-activating -binding 2-like</fullName>
    </submittedName>
</protein>
<dbReference type="PANTHER" id="PTHR10693:SF52">
    <property type="entry name" value="RAS GTPASE-ACTIVATING BINDING-LIKE PROTEIN"/>
    <property type="match status" value="1"/>
</dbReference>
<feature type="region of interest" description="Disordered" evidence="3">
    <location>
        <begin position="189"/>
        <end position="240"/>
    </location>
</feature>
<organism evidence="6 7">
    <name type="scientific">Olea europaea subsp. europaea</name>
    <dbReference type="NCBI Taxonomy" id="158383"/>
    <lineage>
        <taxon>Eukaryota</taxon>
        <taxon>Viridiplantae</taxon>
        <taxon>Streptophyta</taxon>
        <taxon>Embryophyta</taxon>
        <taxon>Tracheophyta</taxon>
        <taxon>Spermatophyta</taxon>
        <taxon>Magnoliopsida</taxon>
        <taxon>eudicotyledons</taxon>
        <taxon>Gunneridae</taxon>
        <taxon>Pentapetalae</taxon>
        <taxon>asterids</taxon>
        <taxon>lamiids</taxon>
        <taxon>Lamiales</taxon>
        <taxon>Oleaceae</taxon>
        <taxon>Oleeae</taxon>
        <taxon>Olea</taxon>
    </lineage>
</organism>
<dbReference type="Pfam" id="PF00076">
    <property type="entry name" value="RRM_1"/>
    <property type="match status" value="1"/>
</dbReference>
<dbReference type="AlphaFoldDB" id="A0A8S0PTJ2"/>
<proteinExistence type="predicted"/>
<feature type="region of interest" description="Disordered" evidence="3">
    <location>
        <begin position="343"/>
        <end position="394"/>
    </location>
</feature>
<dbReference type="GO" id="GO:0003729">
    <property type="term" value="F:mRNA binding"/>
    <property type="evidence" value="ECO:0007669"/>
    <property type="project" value="TreeGrafter"/>
</dbReference>
<dbReference type="Gramene" id="OE9A079729T2">
    <property type="protein sequence ID" value="OE9A079729C2"/>
    <property type="gene ID" value="OE9A079729"/>
</dbReference>
<dbReference type="Pfam" id="PF02136">
    <property type="entry name" value="NTF2"/>
    <property type="match status" value="1"/>
</dbReference>
<dbReference type="Proteomes" id="UP000594638">
    <property type="component" value="Unassembled WGS sequence"/>
</dbReference>
<dbReference type="PANTHER" id="PTHR10693">
    <property type="entry name" value="RAS GTPASE-ACTIVATING PROTEIN-BINDING PROTEIN"/>
    <property type="match status" value="1"/>
</dbReference>
<dbReference type="SUPFAM" id="SSF54427">
    <property type="entry name" value="NTF2-like"/>
    <property type="match status" value="1"/>
</dbReference>
<dbReference type="InterPro" id="IPR032710">
    <property type="entry name" value="NTF2-like_dom_sf"/>
</dbReference>
<dbReference type="PROSITE" id="PS50177">
    <property type="entry name" value="NTF2_DOMAIN"/>
    <property type="match status" value="1"/>
</dbReference>
<dbReference type="OrthoDB" id="339151at2759"/>
<comment type="caution">
    <text evidence="6">The sequence shown here is derived from an EMBL/GenBank/DDBJ whole genome shotgun (WGS) entry which is preliminary data.</text>
</comment>
<dbReference type="SUPFAM" id="SSF54928">
    <property type="entry name" value="RNA-binding domain, RBD"/>
    <property type="match status" value="1"/>
</dbReference>
<gene>
    <name evidence="6" type="ORF">OLEA9_A079729</name>
</gene>
<reference evidence="6 7" key="1">
    <citation type="submission" date="2019-12" db="EMBL/GenBank/DDBJ databases">
        <authorList>
            <person name="Alioto T."/>
            <person name="Alioto T."/>
            <person name="Gomez Garrido J."/>
        </authorList>
    </citation>
    <scope>NUCLEOTIDE SEQUENCE [LARGE SCALE GENOMIC DNA]</scope>
</reference>
<dbReference type="CDD" id="cd00780">
    <property type="entry name" value="NTF2"/>
    <property type="match status" value="1"/>
</dbReference>